<sequence length="104" mass="11932">MLTNLQFSVKCYPRYHELFKIIEQQSTPPEGPTQKLEEPGLRLRTRNTQTQTAELFCSDNGHRKTDNELQTTEKILPRKTDTDNGQSKMVGQQATDNELSVSCF</sequence>
<feature type="compositionally biased region" description="Polar residues" evidence="1">
    <location>
        <begin position="83"/>
        <end position="104"/>
    </location>
</feature>
<protein>
    <submittedName>
        <fullName evidence="2">Uncharacterized protein</fullName>
    </submittedName>
</protein>
<gene>
    <name evidence="2" type="primary">Cnig_chr_V.g19441</name>
    <name evidence="2" type="ORF">B9Z55_019441</name>
</gene>
<feature type="region of interest" description="Disordered" evidence="1">
    <location>
        <begin position="24"/>
        <end position="104"/>
    </location>
</feature>
<organism evidence="2 3">
    <name type="scientific">Caenorhabditis nigoni</name>
    <dbReference type="NCBI Taxonomy" id="1611254"/>
    <lineage>
        <taxon>Eukaryota</taxon>
        <taxon>Metazoa</taxon>
        <taxon>Ecdysozoa</taxon>
        <taxon>Nematoda</taxon>
        <taxon>Chromadorea</taxon>
        <taxon>Rhabditida</taxon>
        <taxon>Rhabditina</taxon>
        <taxon>Rhabditomorpha</taxon>
        <taxon>Rhabditoidea</taxon>
        <taxon>Rhabditidae</taxon>
        <taxon>Peloderinae</taxon>
        <taxon>Caenorhabditis</taxon>
    </lineage>
</organism>
<reference evidence="3" key="1">
    <citation type="submission" date="2017-10" db="EMBL/GenBank/DDBJ databases">
        <title>Rapid genome shrinkage in a self-fertile nematode reveals novel sperm competition proteins.</title>
        <authorList>
            <person name="Yin D."/>
            <person name="Schwarz E.M."/>
            <person name="Thomas C.G."/>
            <person name="Felde R.L."/>
            <person name="Korf I.F."/>
            <person name="Cutter A.D."/>
            <person name="Schartner C.M."/>
            <person name="Ralston E.J."/>
            <person name="Meyer B.J."/>
            <person name="Haag E.S."/>
        </authorList>
    </citation>
    <scope>NUCLEOTIDE SEQUENCE [LARGE SCALE GENOMIC DNA]</scope>
    <source>
        <strain evidence="3">JU1422</strain>
    </source>
</reference>
<comment type="caution">
    <text evidence="2">The sequence shown here is derived from an EMBL/GenBank/DDBJ whole genome shotgun (WGS) entry which is preliminary data.</text>
</comment>
<proteinExistence type="predicted"/>
<evidence type="ECO:0000256" key="1">
    <source>
        <dbReference type="SAM" id="MobiDB-lite"/>
    </source>
</evidence>
<name>A0A2G5TIE8_9PELO</name>
<dbReference type="Proteomes" id="UP000230233">
    <property type="component" value="Chromosome V"/>
</dbReference>
<evidence type="ECO:0000313" key="3">
    <source>
        <dbReference type="Proteomes" id="UP000230233"/>
    </source>
</evidence>
<keyword evidence="3" id="KW-1185">Reference proteome</keyword>
<dbReference type="EMBL" id="PDUG01000005">
    <property type="protein sequence ID" value="PIC27074.1"/>
    <property type="molecule type" value="Genomic_DNA"/>
</dbReference>
<accession>A0A2G5TIE8</accession>
<evidence type="ECO:0000313" key="2">
    <source>
        <dbReference type="EMBL" id="PIC27074.1"/>
    </source>
</evidence>
<dbReference type="AlphaFoldDB" id="A0A2G5TIE8"/>